<dbReference type="InterPro" id="IPR001940">
    <property type="entry name" value="Peptidase_S1C"/>
</dbReference>
<name>A0ABQ5Q008_9BACT</name>
<protein>
    <recommendedName>
        <fullName evidence="4">Serine protease</fullName>
    </recommendedName>
</protein>
<dbReference type="SUPFAM" id="SSF50494">
    <property type="entry name" value="Trypsin-like serine proteases"/>
    <property type="match status" value="1"/>
</dbReference>
<keyword evidence="1" id="KW-0732">Signal</keyword>
<feature type="chain" id="PRO_5046972452" description="Serine protease" evidence="1">
    <location>
        <begin position="20"/>
        <end position="426"/>
    </location>
</feature>
<feature type="signal peptide" evidence="1">
    <location>
        <begin position="1"/>
        <end position="19"/>
    </location>
</feature>
<keyword evidence="3" id="KW-1185">Reference proteome</keyword>
<evidence type="ECO:0000313" key="3">
    <source>
        <dbReference type="Proteomes" id="UP001165044"/>
    </source>
</evidence>
<accession>A0ABQ5Q008</accession>
<comment type="caution">
    <text evidence="2">The sequence shown here is derived from an EMBL/GenBank/DDBJ whole genome shotgun (WGS) entry which is preliminary data.</text>
</comment>
<evidence type="ECO:0000256" key="1">
    <source>
        <dbReference type="SAM" id="SignalP"/>
    </source>
</evidence>
<dbReference type="PRINTS" id="PR00834">
    <property type="entry name" value="PROTEASES2C"/>
</dbReference>
<dbReference type="Proteomes" id="UP001165044">
    <property type="component" value="Unassembled WGS sequence"/>
</dbReference>
<dbReference type="InterPro" id="IPR009003">
    <property type="entry name" value="Peptidase_S1_PA"/>
</dbReference>
<proteinExistence type="predicted"/>
<dbReference type="Pfam" id="PF13365">
    <property type="entry name" value="Trypsin_2"/>
    <property type="match status" value="1"/>
</dbReference>
<organism evidence="2 3">
    <name type="scientific">Geothrix edaphica</name>
    <dbReference type="NCBI Taxonomy" id="2927976"/>
    <lineage>
        <taxon>Bacteria</taxon>
        <taxon>Pseudomonadati</taxon>
        <taxon>Acidobacteriota</taxon>
        <taxon>Holophagae</taxon>
        <taxon>Holophagales</taxon>
        <taxon>Holophagaceae</taxon>
        <taxon>Geothrix</taxon>
    </lineage>
</organism>
<gene>
    <name evidence="2" type="ORF">GETHED_20100</name>
</gene>
<dbReference type="PANTHER" id="PTHR43019">
    <property type="entry name" value="SERINE ENDOPROTEASE DEGS"/>
    <property type="match status" value="1"/>
</dbReference>
<evidence type="ECO:0008006" key="4">
    <source>
        <dbReference type="Google" id="ProtNLM"/>
    </source>
</evidence>
<dbReference type="EMBL" id="BSDC01000002">
    <property type="protein sequence ID" value="GLH67646.1"/>
    <property type="molecule type" value="Genomic_DNA"/>
</dbReference>
<dbReference type="PANTHER" id="PTHR43019:SF23">
    <property type="entry name" value="PROTEASE DO-LIKE 5, CHLOROPLASTIC"/>
    <property type="match status" value="1"/>
</dbReference>
<dbReference type="Gene3D" id="2.40.10.120">
    <property type="match status" value="1"/>
</dbReference>
<reference evidence="2" key="1">
    <citation type="journal article" date="2023" name="Antonie Van Leeuwenhoek">
        <title>Mesoterricola silvestris gen. nov., sp. nov., Mesoterricola sediminis sp. nov., Geothrix oryzae sp. nov., Geothrix edaphica sp. nov., Geothrix rubra sp. nov., and Geothrix limicola sp. nov., six novel members of Acidobacteriota isolated from soils.</title>
        <authorList>
            <person name="Itoh H."/>
            <person name="Sugisawa Y."/>
            <person name="Mise K."/>
            <person name="Xu Z."/>
            <person name="Kuniyasu M."/>
            <person name="Ushijima N."/>
            <person name="Kawano K."/>
            <person name="Kobayashi E."/>
            <person name="Shiratori Y."/>
            <person name="Masuda Y."/>
            <person name="Senoo K."/>
        </authorList>
    </citation>
    <scope>NUCLEOTIDE SEQUENCE</scope>
    <source>
        <strain evidence="2">Red802</strain>
    </source>
</reference>
<evidence type="ECO:0000313" key="2">
    <source>
        <dbReference type="EMBL" id="GLH67646.1"/>
    </source>
</evidence>
<sequence>MHTSLSCLLGLGMAVALWADSPSASSPAATSPAQASALAPSPKPTPHTMVFKRFVASLKTGDVIGQQTRSLWCSNPTDIVWNENLQKVVGGKLYARIKKELATQHIPEPKASDSVFESTSKPEEAELELGVLLKKMTLNLCTTVESKGDVSLEAKWALLNPKTQKVVGEFTSTGSFVMPTRDMHWAKIVDAGIDSLVSNLFLQPSFKEALVAPLPSGPAQAEAAFTFPAVQALAGGTVKNSALIQAAVVTVETGSRTGTGFYISRDGHLLTANHVLGNSKLVKIKTATGRVLPGEVLSCDPKRDVALVKTAAIPFDPLPIRAGDPGTGEEVFAIGSPLGDTFNGSVTRGVVSGFRDAPGGRFLQSDVSILPGNSGGPLVDAAGYVVGIADLATGLKGGNMNFFIPAAEALTKLSIHLAPSGSAQTR</sequence>